<dbReference type="Pfam" id="PF04151">
    <property type="entry name" value="PPC"/>
    <property type="match status" value="2"/>
</dbReference>
<dbReference type="GO" id="GO:0006508">
    <property type="term" value="P:proteolysis"/>
    <property type="evidence" value="ECO:0007669"/>
    <property type="project" value="InterPro"/>
</dbReference>
<keyword evidence="5" id="KW-0732">Signal</keyword>
<keyword evidence="2" id="KW-0862">Zinc</keyword>
<accession>Q2SHP3</accession>
<dbReference type="InterPro" id="IPR000841">
    <property type="entry name" value="Pept_M23A_Blytic"/>
</dbReference>
<reference evidence="8 9" key="1">
    <citation type="journal article" date="2005" name="Nucleic Acids Res.">
        <title>Genomic blueprint of Hahella chejuensis, a marine microbe producing an algicidal agent.</title>
        <authorList>
            <person name="Jeong H."/>
            <person name="Yim J.H."/>
            <person name="Lee C."/>
            <person name="Choi S.-H."/>
            <person name="Park Y.K."/>
            <person name="Yoon S.H."/>
            <person name="Hur C.-G."/>
            <person name="Kang H.-Y."/>
            <person name="Kim D."/>
            <person name="Lee H.H."/>
            <person name="Park K.H."/>
            <person name="Park S.-H."/>
            <person name="Park H.-S."/>
            <person name="Lee H.K."/>
            <person name="Oh T.K."/>
            <person name="Kim J.F."/>
        </authorList>
    </citation>
    <scope>NUCLEOTIDE SEQUENCE [LARGE SCALE GENOMIC DNA]</scope>
    <source>
        <strain evidence="8 9">KCTC 2396</strain>
    </source>
</reference>
<dbReference type="HOGENOM" id="CLU_446732_0_0_6"/>
<sequence>MKRMIKSILTCALTALPFFAQAYDSNAIPDDQFIYSYDEMLNFDVAAYLEEHAPHLKDQADVITHWAGYSSVSPKVLITLIEMQSGLLSRGERQFAAMQQPMGDLSSESGFNAQVQDIATRLATNYYRTVGQEQQNLAFVGQGIATESLSDELRNNSEGDIEEFQEVYHRLFPETAQSTTPSAAPALNRFAAYTRNALPPDNLLQLPFPVGEQWYFGGAHTYTGSGSYPLSSLDLNNGGYWGSNTSNKWAAASAGGTAIRHSSCFVEVLHEGGWSTTYYHLDNIQFQNRATVSRNQKLANYANNQSQALCDGGSSTGPHQHFSLKYNGSYFHLEGVSLSGYKVKTGRWSYDGDCNYFWLSKDNYRYCANRSLSNPGVPNGGDPTDGGDDNGGDDGGDDNSSETTLRNGQTVQNMSANKEDLTYYVLDVPAGSRNLYFKISGGRGDVDMYVKRDGRPGFNNYNCRPYTTTQDELCYYRTPQAGKYYIMLHAFSNYSGISLQVGYENDNDQGNNREMSNGQVYRNLSGAQGEKSYFRLNVPAGATDLRIEMSGGTGDADMHVMHQSQPTLSNYHCRPYSTKQMEWCSWRYPYAGTFHIMLHAFKPYSGIQLVATYKTGSGARASMNLTEHMEE</sequence>
<feature type="domain" description="M23ase beta-sheet core" evidence="6">
    <location>
        <begin position="263"/>
        <end position="330"/>
    </location>
</feature>
<feature type="compositionally biased region" description="Acidic residues" evidence="4">
    <location>
        <begin position="385"/>
        <end position="400"/>
    </location>
</feature>
<protein>
    <submittedName>
        <fullName evidence="8">Membrane protein related to metalloendopeptidase</fullName>
    </submittedName>
</protein>
<evidence type="ECO:0000256" key="4">
    <source>
        <dbReference type="SAM" id="MobiDB-lite"/>
    </source>
</evidence>
<dbReference type="KEGG" id="hch:HCH_03065"/>
<feature type="binding site" evidence="2">
    <location>
        <position position="321"/>
    </location>
    <ligand>
        <name>Zn(2+)</name>
        <dbReference type="ChEBI" id="CHEBI:29105"/>
    </ligand>
</feature>
<dbReference type="RefSeq" id="WP_011396900.1">
    <property type="nucleotide sequence ID" value="NC_007645.1"/>
</dbReference>
<feature type="domain" description="Peptidase C-terminal archaeal/bacterial" evidence="7">
    <location>
        <begin position="423"/>
        <end position="489"/>
    </location>
</feature>
<dbReference type="EMBL" id="CP000155">
    <property type="protein sequence ID" value="ABC29831.1"/>
    <property type="molecule type" value="Genomic_DNA"/>
</dbReference>
<evidence type="ECO:0000313" key="9">
    <source>
        <dbReference type="Proteomes" id="UP000000238"/>
    </source>
</evidence>
<feature type="compositionally biased region" description="Polar residues" evidence="4">
    <location>
        <begin position="401"/>
        <end position="412"/>
    </location>
</feature>
<dbReference type="InterPro" id="IPR007280">
    <property type="entry name" value="Peptidase_C_arc/bac"/>
</dbReference>
<dbReference type="PRINTS" id="PR00933">
    <property type="entry name" value="BLYTICPTASE"/>
</dbReference>
<feature type="binding site" evidence="2">
    <location>
        <position position="220"/>
    </location>
    <ligand>
        <name>Zn(2+)</name>
        <dbReference type="ChEBI" id="CHEBI:29105"/>
    </ligand>
</feature>
<dbReference type="AlphaFoldDB" id="Q2SHP3"/>
<dbReference type="GO" id="GO:0004222">
    <property type="term" value="F:metalloendopeptidase activity"/>
    <property type="evidence" value="ECO:0007669"/>
    <property type="project" value="InterPro"/>
</dbReference>
<organism evidence="8 9">
    <name type="scientific">Hahella chejuensis (strain KCTC 2396)</name>
    <dbReference type="NCBI Taxonomy" id="349521"/>
    <lineage>
        <taxon>Bacteria</taxon>
        <taxon>Pseudomonadati</taxon>
        <taxon>Pseudomonadota</taxon>
        <taxon>Gammaproteobacteria</taxon>
        <taxon>Oceanospirillales</taxon>
        <taxon>Hahellaceae</taxon>
        <taxon>Hahella</taxon>
    </lineage>
</organism>
<evidence type="ECO:0000256" key="3">
    <source>
        <dbReference type="PIRSR" id="PIRSR600841-3"/>
    </source>
</evidence>
<evidence type="ECO:0000256" key="1">
    <source>
        <dbReference type="PIRSR" id="PIRSR600841-1"/>
    </source>
</evidence>
<dbReference type="Proteomes" id="UP000000238">
    <property type="component" value="Chromosome"/>
</dbReference>
<evidence type="ECO:0000259" key="6">
    <source>
        <dbReference type="Pfam" id="PF01551"/>
    </source>
</evidence>
<evidence type="ECO:0000313" key="8">
    <source>
        <dbReference type="EMBL" id="ABC29831.1"/>
    </source>
</evidence>
<feature type="active site" description="Proton donor/acceptor" evidence="1">
    <location>
        <position position="280"/>
    </location>
</feature>
<feature type="signal peptide" evidence="5">
    <location>
        <begin position="1"/>
        <end position="22"/>
    </location>
</feature>
<dbReference type="SUPFAM" id="SSF51261">
    <property type="entry name" value="Duplicated hybrid motif"/>
    <property type="match status" value="1"/>
</dbReference>
<dbReference type="OrthoDB" id="6188067at2"/>
<name>Q2SHP3_HAHCH</name>
<dbReference type="InterPro" id="IPR016047">
    <property type="entry name" value="M23ase_b-sheet_dom"/>
</dbReference>
<proteinExistence type="predicted"/>
<dbReference type="GO" id="GO:0046872">
    <property type="term" value="F:metal ion binding"/>
    <property type="evidence" value="ECO:0007669"/>
    <property type="project" value="UniProtKB-KW"/>
</dbReference>
<feature type="chain" id="PRO_5004215448" evidence="5">
    <location>
        <begin position="23"/>
        <end position="631"/>
    </location>
</feature>
<dbReference type="STRING" id="349521.HCH_03065"/>
<dbReference type="Gene3D" id="2.60.120.380">
    <property type="match status" value="2"/>
</dbReference>
<gene>
    <name evidence="8" type="ordered locus">HCH_03065</name>
</gene>
<keyword evidence="3" id="KW-1015">Disulfide bond</keyword>
<evidence type="ECO:0000256" key="2">
    <source>
        <dbReference type="PIRSR" id="PIRSR600841-2"/>
    </source>
</evidence>
<dbReference type="MEROPS" id="M23.001"/>
<feature type="domain" description="Peptidase C-terminal archaeal/bacterial" evidence="7">
    <location>
        <begin position="533"/>
        <end position="599"/>
    </location>
</feature>
<evidence type="ECO:0000259" key="7">
    <source>
        <dbReference type="Pfam" id="PF04151"/>
    </source>
</evidence>
<feature type="region of interest" description="Disordered" evidence="4">
    <location>
        <begin position="374"/>
        <end position="412"/>
    </location>
</feature>
<keyword evidence="2" id="KW-0479">Metal-binding</keyword>
<feature type="binding site" evidence="2">
    <location>
        <position position="234"/>
    </location>
    <ligand>
        <name>Zn(2+)</name>
        <dbReference type="ChEBI" id="CHEBI:29105"/>
    </ligand>
</feature>
<dbReference type="InterPro" id="IPR011055">
    <property type="entry name" value="Dup_hybrid_motif"/>
</dbReference>
<feature type="active site" description="Proton donor/acceptor" evidence="1">
    <location>
        <position position="319"/>
    </location>
</feature>
<feature type="disulfide bond" evidence="3">
    <location>
        <begin position="354"/>
        <end position="367"/>
    </location>
</feature>
<feature type="disulfide bond" evidence="3">
    <location>
        <begin position="264"/>
        <end position="310"/>
    </location>
</feature>
<dbReference type="eggNOG" id="COG0739">
    <property type="taxonomic scope" value="Bacteria"/>
</dbReference>
<keyword evidence="9" id="KW-1185">Reference proteome</keyword>
<dbReference type="Gene3D" id="2.70.70.10">
    <property type="entry name" value="Glucose Permease (Domain IIA)"/>
    <property type="match status" value="1"/>
</dbReference>
<dbReference type="Pfam" id="PF01551">
    <property type="entry name" value="Peptidase_M23"/>
    <property type="match status" value="1"/>
</dbReference>
<evidence type="ECO:0000256" key="5">
    <source>
        <dbReference type="SAM" id="SignalP"/>
    </source>
</evidence>
<dbReference type="CDD" id="cd12797">
    <property type="entry name" value="M23_peptidase"/>
    <property type="match status" value="1"/>
</dbReference>
<comment type="cofactor">
    <cofactor evidence="2">
        <name>Zn(2+)</name>
        <dbReference type="ChEBI" id="CHEBI:29105"/>
    </cofactor>
    <text evidence="2">Binds 1 zinc ion per subunit.</text>
</comment>